<reference evidence="3 4" key="1">
    <citation type="journal article" date="2020" name="IScience">
        <title>Genome Sequencing of the Endangered Kingdonia uniflora (Circaeasteraceae, Ranunculales) Reveals Potential Mechanisms of Evolutionary Specialization.</title>
        <authorList>
            <person name="Sun Y."/>
            <person name="Deng T."/>
            <person name="Zhang A."/>
            <person name="Moore M.J."/>
            <person name="Landis J.B."/>
            <person name="Lin N."/>
            <person name="Zhang H."/>
            <person name="Zhang X."/>
            <person name="Huang J."/>
            <person name="Zhang X."/>
            <person name="Sun H."/>
            <person name="Wang H."/>
        </authorList>
    </citation>
    <scope>NUCLEOTIDE SEQUENCE [LARGE SCALE GENOMIC DNA]</scope>
    <source>
        <strain evidence="3">TB1705</strain>
        <tissue evidence="3">Leaf</tissue>
    </source>
</reference>
<evidence type="ECO:0000313" key="4">
    <source>
        <dbReference type="Proteomes" id="UP000541444"/>
    </source>
</evidence>
<protein>
    <submittedName>
        <fullName evidence="3">Uncharacterized protein</fullName>
    </submittedName>
</protein>
<gene>
    <name evidence="3" type="ORF">GIB67_034924</name>
</gene>
<feature type="region of interest" description="Disordered" evidence="1">
    <location>
        <begin position="1"/>
        <end position="26"/>
    </location>
</feature>
<keyword evidence="2" id="KW-1133">Transmembrane helix</keyword>
<keyword evidence="4" id="KW-1185">Reference proteome</keyword>
<evidence type="ECO:0000313" key="3">
    <source>
        <dbReference type="EMBL" id="KAF6166373.1"/>
    </source>
</evidence>
<organism evidence="3 4">
    <name type="scientific">Kingdonia uniflora</name>
    <dbReference type="NCBI Taxonomy" id="39325"/>
    <lineage>
        <taxon>Eukaryota</taxon>
        <taxon>Viridiplantae</taxon>
        <taxon>Streptophyta</taxon>
        <taxon>Embryophyta</taxon>
        <taxon>Tracheophyta</taxon>
        <taxon>Spermatophyta</taxon>
        <taxon>Magnoliopsida</taxon>
        <taxon>Ranunculales</taxon>
        <taxon>Circaeasteraceae</taxon>
        <taxon>Kingdonia</taxon>
    </lineage>
</organism>
<name>A0A7J7NH31_9MAGN</name>
<dbReference type="Proteomes" id="UP000541444">
    <property type="component" value="Unassembled WGS sequence"/>
</dbReference>
<proteinExistence type="predicted"/>
<accession>A0A7J7NH31</accession>
<dbReference type="EMBL" id="JACGCM010000792">
    <property type="protein sequence ID" value="KAF6166373.1"/>
    <property type="molecule type" value="Genomic_DNA"/>
</dbReference>
<evidence type="ECO:0000256" key="1">
    <source>
        <dbReference type="SAM" id="MobiDB-lite"/>
    </source>
</evidence>
<comment type="caution">
    <text evidence="3">The sequence shown here is derived from an EMBL/GenBank/DDBJ whole genome shotgun (WGS) entry which is preliminary data.</text>
</comment>
<feature type="transmembrane region" description="Helical" evidence="2">
    <location>
        <begin position="85"/>
        <end position="106"/>
    </location>
</feature>
<feature type="compositionally biased region" description="Polar residues" evidence="1">
    <location>
        <begin position="1"/>
        <end position="14"/>
    </location>
</feature>
<keyword evidence="2" id="KW-0812">Transmembrane</keyword>
<sequence>MINSSSSSPNNRFITKNLESKQRERQKIRGFNKELSEGNKQLKKVKDYGSRRWQYNSVVRGKLDSTADSHSDTEGRGTGQNSGKILAIVVGGATTVRFGVILFMFIRSVMKKHDALVLGKSIPPLEDRASYFIPSLEDCASYLDDKCLIGLQKEEE</sequence>
<keyword evidence="2" id="KW-0472">Membrane</keyword>
<evidence type="ECO:0000256" key="2">
    <source>
        <dbReference type="SAM" id="Phobius"/>
    </source>
</evidence>
<dbReference type="AlphaFoldDB" id="A0A7J7NH31"/>